<evidence type="ECO:0000259" key="5">
    <source>
        <dbReference type="PROSITE" id="PS50931"/>
    </source>
</evidence>
<evidence type="ECO:0000313" key="6">
    <source>
        <dbReference type="EMBL" id="TQC75960.1"/>
    </source>
</evidence>
<dbReference type="Gene3D" id="3.40.190.10">
    <property type="entry name" value="Periplasmic binding protein-like II"/>
    <property type="match status" value="2"/>
</dbReference>
<dbReference type="SUPFAM" id="SSF46785">
    <property type="entry name" value="Winged helix' DNA-binding domain"/>
    <property type="match status" value="1"/>
</dbReference>
<evidence type="ECO:0000256" key="3">
    <source>
        <dbReference type="ARBA" id="ARBA00023125"/>
    </source>
</evidence>
<feature type="domain" description="HTH lysR-type" evidence="5">
    <location>
        <begin position="1"/>
        <end position="58"/>
    </location>
</feature>
<dbReference type="RefSeq" id="WP_141495990.1">
    <property type="nucleotide sequence ID" value="NZ_CP076369.1"/>
</dbReference>
<sequence length="300" mass="32875">MDYRKLRSFLALADTLHFARAAAAVNLTQPALSQHIQALEQQWGVKLFARDKRKVSLTREGALLLGEVQQTVQRVEHLQDTIKQVAAGRRGMLRIGYVGTSMLEPALVKIIRAFRRDFPQIALQPVEYSVNQQLSLLESGDLDIGILRGPLPERRQISRQILHQTSLCAVLADDHALAQEACISLADLAAEPLILQEDPEGIGLGGAVLNLYAAARQIPTSVLRARDVATAVDLAALGLGVTFIPHAPERFLRQDVALLPLAQQDVTTALYLCWKTGAANPEIRRFAGYAQSHYGEEPAA</sequence>
<gene>
    <name evidence="6" type="ORF">FK492_08745</name>
</gene>
<dbReference type="SUPFAM" id="SSF53850">
    <property type="entry name" value="Periplasmic binding protein-like II"/>
    <property type="match status" value="1"/>
</dbReference>
<dbReference type="PANTHER" id="PTHR30346">
    <property type="entry name" value="TRANSCRIPTIONAL DUAL REGULATOR HCAR-RELATED"/>
    <property type="match status" value="1"/>
</dbReference>
<keyword evidence="3" id="KW-0238">DNA-binding</keyword>
<protein>
    <submittedName>
        <fullName evidence="6">LysR family transcriptional regulator</fullName>
    </submittedName>
</protein>
<accession>A0ABY3A3T1</accession>
<dbReference type="Gene3D" id="1.10.10.10">
    <property type="entry name" value="Winged helix-like DNA-binding domain superfamily/Winged helix DNA-binding domain"/>
    <property type="match status" value="1"/>
</dbReference>
<dbReference type="CDD" id="cd08414">
    <property type="entry name" value="PBP2_LTTR_aromatics_like"/>
    <property type="match status" value="1"/>
</dbReference>
<dbReference type="Pfam" id="PF00126">
    <property type="entry name" value="HTH_1"/>
    <property type="match status" value="1"/>
</dbReference>
<keyword evidence="2" id="KW-0805">Transcription regulation</keyword>
<dbReference type="PANTHER" id="PTHR30346:SF17">
    <property type="entry name" value="LYSR FAMILY TRANSCRIPTIONAL REGULATOR"/>
    <property type="match status" value="1"/>
</dbReference>
<dbReference type="PROSITE" id="PS50931">
    <property type="entry name" value="HTH_LYSR"/>
    <property type="match status" value="1"/>
</dbReference>
<evidence type="ECO:0000256" key="2">
    <source>
        <dbReference type="ARBA" id="ARBA00023015"/>
    </source>
</evidence>
<comment type="similarity">
    <text evidence="1">Belongs to the LysR transcriptional regulatory family.</text>
</comment>
<dbReference type="InterPro" id="IPR036390">
    <property type="entry name" value="WH_DNA-bd_sf"/>
</dbReference>
<name>A0ABY3A3T1_9GAMM</name>
<dbReference type="InterPro" id="IPR036388">
    <property type="entry name" value="WH-like_DNA-bd_sf"/>
</dbReference>
<dbReference type="InterPro" id="IPR005119">
    <property type="entry name" value="LysR_subst-bd"/>
</dbReference>
<comment type="caution">
    <text evidence="6">The sequence shown here is derived from an EMBL/GenBank/DDBJ whole genome shotgun (WGS) entry which is preliminary data.</text>
</comment>
<keyword evidence="4" id="KW-0804">Transcription</keyword>
<reference evidence="6 7" key="1">
    <citation type="submission" date="2019-06" db="EMBL/GenBank/DDBJ databases">
        <title>Pantoea dispersa Assembly.</title>
        <authorList>
            <person name="Wang J."/>
        </authorList>
    </citation>
    <scope>NUCLEOTIDE SEQUENCE [LARGE SCALE GENOMIC DNA]</scope>
    <source>
        <strain evidence="7">bio</strain>
    </source>
</reference>
<dbReference type="Proteomes" id="UP000319715">
    <property type="component" value="Unassembled WGS sequence"/>
</dbReference>
<dbReference type="EMBL" id="VICF01000002">
    <property type="protein sequence ID" value="TQC75960.1"/>
    <property type="molecule type" value="Genomic_DNA"/>
</dbReference>
<dbReference type="PRINTS" id="PR00039">
    <property type="entry name" value="HTHLYSR"/>
</dbReference>
<organism evidence="6 7">
    <name type="scientific">Pantoea dispersa</name>
    <dbReference type="NCBI Taxonomy" id="59814"/>
    <lineage>
        <taxon>Bacteria</taxon>
        <taxon>Pseudomonadati</taxon>
        <taxon>Pseudomonadota</taxon>
        <taxon>Gammaproteobacteria</taxon>
        <taxon>Enterobacterales</taxon>
        <taxon>Erwiniaceae</taxon>
        <taxon>Pantoea</taxon>
    </lineage>
</organism>
<evidence type="ECO:0000256" key="1">
    <source>
        <dbReference type="ARBA" id="ARBA00009437"/>
    </source>
</evidence>
<evidence type="ECO:0000313" key="7">
    <source>
        <dbReference type="Proteomes" id="UP000319715"/>
    </source>
</evidence>
<evidence type="ECO:0000256" key="4">
    <source>
        <dbReference type="ARBA" id="ARBA00023163"/>
    </source>
</evidence>
<dbReference type="Pfam" id="PF03466">
    <property type="entry name" value="LysR_substrate"/>
    <property type="match status" value="1"/>
</dbReference>
<dbReference type="InterPro" id="IPR000847">
    <property type="entry name" value="LysR_HTH_N"/>
</dbReference>
<keyword evidence="7" id="KW-1185">Reference proteome</keyword>
<proteinExistence type="inferred from homology"/>